<dbReference type="AlphaFoldDB" id="A0A212CLG5"/>
<evidence type="ECO:0000313" key="1">
    <source>
        <dbReference type="EMBL" id="OWK06858.1"/>
    </source>
</evidence>
<feature type="non-terminal residue" evidence="1">
    <location>
        <position position="241"/>
    </location>
</feature>
<reference evidence="1 2" key="1">
    <citation type="journal article" date="2018" name="Mol. Genet. Genomics">
        <title>The red deer Cervus elaphus genome CerEla1.0: sequencing, annotating, genes, and chromosomes.</title>
        <authorList>
            <person name="Bana N.A."/>
            <person name="Nyiri A."/>
            <person name="Nagy J."/>
            <person name="Frank K."/>
            <person name="Nagy T."/>
            <person name="Steger V."/>
            <person name="Schiller M."/>
            <person name="Lakatos P."/>
            <person name="Sugar L."/>
            <person name="Horn P."/>
            <person name="Barta E."/>
            <person name="Orosz L."/>
        </authorList>
    </citation>
    <scope>NUCLEOTIDE SEQUENCE [LARGE SCALE GENOMIC DNA]</scope>
    <source>
        <strain evidence="1">Hungarian</strain>
    </source>
</reference>
<accession>A0A212CLG5</accession>
<proteinExistence type="predicted"/>
<comment type="caution">
    <text evidence="1">The sequence shown here is derived from an EMBL/GenBank/DDBJ whole genome shotgun (WGS) entry which is preliminary data.</text>
</comment>
<evidence type="ECO:0000313" key="2">
    <source>
        <dbReference type="Proteomes" id="UP000242450"/>
    </source>
</evidence>
<sequence>MRDLLQPQVQAIKNRKISKRKSLQLFREIGKGFSHTGRGRFRAEINLLLCGDRGPASPSGCSVGTAWPPGTSTQLGRVSMRARGRHLALYRVTLYHQSRKQAEEECMDTAMPKGHAITALDAEEASQAVTEAPGVEGWFLHTLNSRNHLNGLAEAHAKTGTVDISIVTTEMSTICPKWKEKLAEALRKFILSKSKTSSQDVGGQSDIAITKAIIVDKAWCALADVDCLMVIEKAACLLWGS</sequence>
<gene>
    <name evidence="1" type="ORF">Celaphus_00018616</name>
</gene>
<protein>
    <submittedName>
        <fullName evidence="1">Uncharacterized protein</fullName>
    </submittedName>
</protein>
<keyword evidence="2" id="KW-1185">Reference proteome</keyword>
<dbReference type="Proteomes" id="UP000242450">
    <property type="component" value="Chromosome 17"/>
</dbReference>
<dbReference type="EMBL" id="MKHE01000017">
    <property type="protein sequence ID" value="OWK06858.1"/>
    <property type="molecule type" value="Genomic_DNA"/>
</dbReference>
<organism evidence="1 2">
    <name type="scientific">Cervus elaphus hippelaphus</name>
    <name type="common">European red deer</name>
    <dbReference type="NCBI Taxonomy" id="46360"/>
    <lineage>
        <taxon>Eukaryota</taxon>
        <taxon>Metazoa</taxon>
        <taxon>Chordata</taxon>
        <taxon>Craniata</taxon>
        <taxon>Vertebrata</taxon>
        <taxon>Euteleostomi</taxon>
        <taxon>Mammalia</taxon>
        <taxon>Eutheria</taxon>
        <taxon>Laurasiatheria</taxon>
        <taxon>Artiodactyla</taxon>
        <taxon>Ruminantia</taxon>
        <taxon>Pecora</taxon>
        <taxon>Cervidae</taxon>
        <taxon>Cervinae</taxon>
        <taxon>Cervus</taxon>
    </lineage>
</organism>
<name>A0A212CLG5_CEREH</name>